<evidence type="ECO:0000313" key="2">
    <source>
        <dbReference type="Proteomes" id="UP000003505"/>
    </source>
</evidence>
<sequence length="101" mass="11677">MTSWFSELLNIIFFREKESISLLGKRKNLRNLYIAISYTPLQKPSQSLCAFGLTSWGFIVNYTHKRPLRGHCAPPLQKPSQSLCAFGLTSWDFIVKKAWPR</sequence>
<protein>
    <submittedName>
        <fullName evidence="1">Uncharacterized protein</fullName>
    </submittedName>
</protein>
<reference evidence="1 2" key="1">
    <citation type="submission" date="2009-09" db="EMBL/GenBank/DDBJ databases">
        <authorList>
            <person name="Weinstock G."/>
            <person name="Sodergren E."/>
            <person name="Clifton S."/>
            <person name="Fulton L."/>
            <person name="Fulton B."/>
            <person name="Courtney L."/>
            <person name="Fronick C."/>
            <person name="Harrison M."/>
            <person name="Strong C."/>
            <person name="Farmer C."/>
            <person name="Delahaunty K."/>
            <person name="Markovic C."/>
            <person name="Hall O."/>
            <person name="Minx P."/>
            <person name="Tomlinson C."/>
            <person name="Mitreva M."/>
            <person name="Nelson J."/>
            <person name="Hou S."/>
            <person name="Wollam A."/>
            <person name="Pepin K.H."/>
            <person name="Johnson M."/>
            <person name="Bhonagiri V."/>
            <person name="Nash W.E."/>
            <person name="Warren W."/>
            <person name="Chinwalla A."/>
            <person name="Mardis E.R."/>
            <person name="Wilson R.K."/>
        </authorList>
    </citation>
    <scope>NUCLEOTIDE SEQUENCE [LARGE SCALE GENOMIC DNA]</scope>
    <source>
        <strain evidence="2">ATCC 35185 / DSM 20758 / VPI D19B-28</strain>
    </source>
</reference>
<evidence type="ECO:0000313" key="1">
    <source>
        <dbReference type="EMBL" id="EEX78435.1"/>
    </source>
</evidence>
<gene>
    <name evidence="1" type="ORF">SELSPUOL_00034</name>
</gene>
<name>C9LRG9_SELS3</name>
<dbReference type="EMBL" id="ACKP02000002">
    <property type="protein sequence ID" value="EEX78435.1"/>
    <property type="molecule type" value="Genomic_DNA"/>
</dbReference>
<organism evidence="1 2">
    <name type="scientific">Selenomonas sputigena (strain ATCC 35185 / DSM 20758 / CCUG 44933 / VPI D19B-28)</name>
    <dbReference type="NCBI Taxonomy" id="546271"/>
    <lineage>
        <taxon>Bacteria</taxon>
        <taxon>Bacillati</taxon>
        <taxon>Bacillota</taxon>
        <taxon>Negativicutes</taxon>
        <taxon>Selenomonadales</taxon>
        <taxon>Selenomonadaceae</taxon>
        <taxon>Selenomonas</taxon>
    </lineage>
</organism>
<dbReference type="Proteomes" id="UP000003505">
    <property type="component" value="Unassembled WGS sequence"/>
</dbReference>
<proteinExistence type="predicted"/>
<accession>C9LRG9</accession>
<dbReference type="AlphaFoldDB" id="C9LRG9"/>
<comment type="caution">
    <text evidence="1">The sequence shown here is derived from an EMBL/GenBank/DDBJ whole genome shotgun (WGS) entry which is preliminary data.</text>
</comment>